<accession>A8JCG4</accession>
<dbReference type="RefSeq" id="XP_001700132.1">
    <property type="nucleotide sequence ID" value="XM_001700080.3"/>
</dbReference>
<dbReference type="Proteomes" id="UP000006906">
    <property type="component" value="Chromosome 7"/>
</dbReference>
<reference evidence="1 2" key="1">
    <citation type="journal article" date="2007" name="Science">
        <title>The Chlamydomonas genome reveals the evolution of key animal and plant functions.</title>
        <authorList>
            <person name="Merchant S.S."/>
            <person name="Prochnik S.E."/>
            <person name="Vallon O."/>
            <person name="Harris E.H."/>
            <person name="Karpowicz S.J."/>
            <person name="Witman G.B."/>
            <person name="Terry A."/>
            <person name="Salamov A."/>
            <person name="Fritz-Laylin L.K."/>
            <person name="Marechal-Drouard L."/>
            <person name="Marshall W.F."/>
            <person name="Qu L.H."/>
            <person name="Nelson D.R."/>
            <person name="Sanderfoot A.A."/>
            <person name="Spalding M.H."/>
            <person name="Kapitonov V.V."/>
            <person name="Ren Q."/>
            <person name="Ferris P."/>
            <person name="Lindquist E."/>
            <person name="Shapiro H."/>
            <person name="Lucas S.M."/>
            <person name="Grimwood J."/>
            <person name="Schmutz J."/>
            <person name="Cardol P."/>
            <person name="Cerutti H."/>
            <person name="Chanfreau G."/>
            <person name="Chen C.L."/>
            <person name="Cognat V."/>
            <person name="Croft M.T."/>
            <person name="Dent R."/>
            <person name="Dutcher S."/>
            <person name="Fernandez E."/>
            <person name="Fukuzawa H."/>
            <person name="Gonzalez-Ballester D."/>
            <person name="Gonzalez-Halphen D."/>
            <person name="Hallmann A."/>
            <person name="Hanikenne M."/>
            <person name="Hippler M."/>
            <person name="Inwood W."/>
            <person name="Jabbari K."/>
            <person name="Kalanon M."/>
            <person name="Kuras R."/>
            <person name="Lefebvre P.A."/>
            <person name="Lemaire S.D."/>
            <person name="Lobanov A.V."/>
            <person name="Lohr M."/>
            <person name="Manuell A."/>
            <person name="Meier I."/>
            <person name="Mets L."/>
            <person name="Mittag M."/>
            <person name="Mittelmeier T."/>
            <person name="Moroney J.V."/>
            <person name="Moseley J."/>
            <person name="Napoli C."/>
            <person name="Nedelcu A.M."/>
            <person name="Niyogi K."/>
            <person name="Novoselov S.V."/>
            <person name="Paulsen I.T."/>
            <person name="Pazour G."/>
            <person name="Purton S."/>
            <person name="Ral J.P."/>
            <person name="Riano-Pachon D.M."/>
            <person name="Riekhof W."/>
            <person name="Rymarquis L."/>
            <person name="Schroda M."/>
            <person name="Stern D."/>
            <person name="Umen J."/>
            <person name="Willows R."/>
            <person name="Wilson N."/>
            <person name="Zimmer S.L."/>
            <person name="Allmer J."/>
            <person name="Balk J."/>
            <person name="Bisova K."/>
            <person name="Chen C.J."/>
            <person name="Elias M."/>
            <person name="Gendler K."/>
            <person name="Hauser C."/>
            <person name="Lamb M.R."/>
            <person name="Ledford H."/>
            <person name="Long J.C."/>
            <person name="Minagawa J."/>
            <person name="Page M.D."/>
            <person name="Pan J."/>
            <person name="Pootakham W."/>
            <person name="Roje S."/>
            <person name="Rose A."/>
            <person name="Stahlberg E."/>
            <person name="Terauchi A.M."/>
            <person name="Yang P."/>
            <person name="Ball S."/>
            <person name="Bowler C."/>
            <person name="Dieckmann C.L."/>
            <person name="Gladyshev V.N."/>
            <person name="Green P."/>
            <person name="Jorgensen R."/>
            <person name="Mayfield S."/>
            <person name="Mueller-Roeber B."/>
            <person name="Rajamani S."/>
            <person name="Sayre R.T."/>
            <person name="Brokstein P."/>
            <person name="Dubchak I."/>
            <person name="Goodstein D."/>
            <person name="Hornick L."/>
            <person name="Huang Y.W."/>
            <person name="Jhaveri J."/>
            <person name="Luo Y."/>
            <person name="Martinez D."/>
            <person name="Ngau W.C."/>
            <person name="Otillar B."/>
            <person name="Poliakov A."/>
            <person name="Porter A."/>
            <person name="Szajkowski L."/>
            <person name="Werner G."/>
            <person name="Zhou K."/>
            <person name="Grigoriev I.V."/>
            <person name="Rokhsar D.S."/>
            <person name="Grossman A.R."/>
        </authorList>
    </citation>
    <scope>NUCLEOTIDE SEQUENCE [LARGE SCALE GENOMIC DNA]</scope>
    <source>
        <strain evidence="2">CC-503</strain>
    </source>
</reference>
<name>A8JCG4_CHLRE</name>
<keyword evidence="2" id="KW-1185">Reference proteome</keyword>
<evidence type="ECO:0000313" key="1">
    <source>
        <dbReference type="EMBL" id="PNW80963.1"/>
    </source>
</evidence>
<gene>
    <name evidence="1" type="ORF">CHLRE_07g337200v5</name>
</gene>
<dbReference type="Gramene" id="PNW80963">
    <property type="protein sequence ID" value="PNW80963"/>
    <property type="gene ID" value="CHLRE_07g337200v5"/>
</dbReference>
<sequence>MMARVEELFATHKEELIGAINRLEADQQQLNASVQRLQAGLQQLNTRVQLLEAGQQQMAAQVAANSHNAYARMCNSRAGATEPLQPLVREKPPSQASDPAVGSRPPEGDFPATRDDVLDLTRDAFKMLAAFYGQEFGNSNATLAVRRRSFGDFIGVTGL</sequence>
<dbReference type="EMBL" id="CM008968">
    <property type="protein sequence ID" value="PNW80963.1"/>
    <property type="molecule type" value="Genomic_DNA"/>
</dbReference>
<dbReference type="AlphaFoldDB" id="A8JCG4"/>
<dbReference type="PaxDb" id="3055-EDO98426"/>
<dbReference type="GeneID" id="5725664"/>
<dbReference type="KEGG" id="cre:CHLRE_07g337200v5"/>
<dbReference type="HOGENOM" id="CLU_1698017_0_0_1"/>
<dbReference type="InParanoid" id="A8JCG4"/>
<protein>
    <submittedName>
        <fullName evidence="1">Uncharacterized protein</fullName>
    </submittedName>
</protein>
<evidence type="ECO:0000313" key="2">
    <source>
        <dbReference type="Proteomes" id="UP000006906"/>
    </source>
</evidence>
<organism evidence="1 2">
    <name type="scientific">Chlamydomonas reinhardtii</name>
    <name type="common">Chlamydomonas smithii</name>
    <dbReference type="NCBI Taxonomy" id="3055"/>
    <lineage>
        <taxon>Eukaryota</taxon>
        <taxon>Viridiplantae</taxon>
        <taxon>Chlorophyta</taxon>
        <taxon>core chlorophytes</taxon>
        <taxon>Chlorophyceae</taxon>
        <taxon>CS clade</taxon>
        <taxon>Chlamydomonadales</taxon>
        <taxon>Chlamydomonadaceae</taxon>
        <taxon>Chlamydomonas</taxon>
    </lineage>
</organism>
<proteinExistence type="predicted"/>